<keyword evidence="5 8" id="KW-0812">Transmembrane</keyword>
<reference evidence="9 10" key="1">
    <citation type="submission" date="2019-02" db="EMBL/GenBank/DDBJ databases">
        <authorList>
            <consortium name="Pathogen Informatics"/>
        </authorList>
    </citation>
    <scope>NUCLEOTIDE SEQUENCE [LARGE SCALE GENOMIC DNA]</scope>
    <source>
        <strain evidence="9 10">3012STDY6756504</strain>
    </source>
</reference>
<feature type="transmembrane region" description="Helical" evidence="8">
    <location>
        <begin position="235"/>
        <end position="258"/>
    </location>
</feature>
<evidence type="ECO:0000256" key="2">
    <source>
        <dbReference type="ARBA" id="ARBA00008566"/>
    </source>
</evidence>
<comment type="similarity">
    <text evidence="2">Belongs to the tellurite-resistance/dicarboxylate transporter (TDT) family.</text>
</comment>
<feature type="transmembrane region" description="Helical" evidence="8">
    <location>
        <begin position="270"/>
        <end position="300"/>
    </location>
</feature>
<evidence type="ECO:0000313" key="10">
    <source>
        <dbReference type="Proteomes" id="UP000290439"/>
    </source>
</evidence>
<keyword evidence="7 8" id="KW-0472">Membrane</keyword>
<feature type="transmembrane region" description="Helical" evidence="8">
    <location>
        <begin position="199"/>
        <end position="223"/>
    </location>
</feature>
<keyword evidence="3" id="KW-0813">Transport</keyword>
<feature type="transmembrane region" description="Helical" evidence="8">
    <location>
        <begin position="167"/>
        <end position="187"/>
    </location>
</feature>
<evidence type="ECO:0000256" key="7">
    <source>
        <dbReference type="ARBA" id="ARBA00023136"/>
    </source>
</evidence>
<dbReference type="GO" id="GO:0055085">
    <property type="term" value="P:transmembrane transport"/>
    <property type="evidence" value="ECO:0007669"/>
    <property type="project" value="InterPro"/>
</dbReference>
<dbReference type="InterPro" id="IPR038665">
    <property type="entry name" value="Voltage-dep_anion_channel_sf"/>
</dbReference>
<dbReference type="AlphaFoldDB" id="A0A4U8W6W3"/>
<dbReference type="Pfam" id="PF03595">
    <property type="entry name" value="SLAC1"/>
    <property type="match status" value="1"/>
</dbReference>
<gene>
    <name evidence="9" type="ORF">NCTC10797_05527</name>
</gene>
<organism evidence="9 10">
    <name type="scientific">Nocardia cyriacigeorgica</name>
    <dbReference type="NCBI Taxonomy" id="135487"/>
    <lineage>
        <taxon>Bacteria</taxon>
        <taxon>Bacillati</taxon>
        <taxon>Actinomycetota</taxon>
        <taxon>Actinomycetes</taxon>
        <taxon>Mycobacteriales</taxon>
        <taxon>Nocardiaceae</taxon>
        <taxon>Nocardia</taxon>
    </lineage>
</organism>
<dbReference type="Proteomes" id="UP000290439">
    <property type="component" value="Chromosome"/>
</dbReference>
<dbReference type="Gene3D" id="1.50.10.150">
    <property type="entry name" value="Voltage-dependent anion channel"/>
    <property type="match status" value="1"/>
</dbReference>
<sequence length="380" mass="38828">MTLTATHRPVSVARRTASARTDALAQVGLNWFAIVMGTGILANAAATLPLQLPGQRAAATGIWLLATLLLAALGLVWAVRMIRHRGQVRAERDHPVLAHFSGAPPMALLTVGAGAMLLGKDVIGEPAAVALDWVLWPLGTALGLATAVAVPYRMITRTPAGAPDAAFGGWLMPVVPPMVSAATGVLLLAHTPPGQARVTLLACCGAMFGLSLIAALITTTMIWSKLIHFGAPTAALVPTLWIVLGPLGQSVTAAGAMADAAPTVAAPAQAAGLALAATVFGIAAWGFAMLWLTLALAVTVRTFRSGTLGFSLTWWGFTFPLGTCVTGSTALFAHTGAELFAVAAVALYGLLALAWCTVAPRTALGVRDGSLLRPAAPAPV</sequence>
<feature type="transmembrane region" description="Helical" evidence="8">
    <location>
        <begin position="133"/>
        <end position="155"/>
    </location>
</feature>
<keyword evidence="4" id="KW-1003">Cell membrane</keyword>
<evidence type="ECO:0000256" key="4">
    <source>
        <dbReference type="ARBA" id="ARBA00022475"/>
    </source>
</evidence>
<comment type="subcellular location">
    <subcellularLocation>
        <location evidence="1">Cell membrane</location>
        <topology evidence="1">Multi-pass membrane protein</topology>
    </subcellularLocation>
</comment>
<feature type="transmembrane region" description="Helical" evidence="8">
    <location>
        <begin position="100"/>
        <end position="118"/>
    </location>
</feature>
<feature type="transmembrane region" description="Helical" evidence="8">
    <location>
        <begin position="23"/>
        <end position="45"/>
    </location>
</feature>
<evidence type="ECO:0000256" key="8">
    <source>
        <dbReference type="SAM" id="Phobius"/>
    </source>
</evidence>
<dbReference type="InterPro" id="IPR051629">
    <property type="entry name" value="Sulfite_efflux_TDT"/>
</dbReference>
<feature type="transmembrane region" description="Helical" evidence="8">
    <location>
        <begin position="312"/>
        <end position="333"/>
    </location>
</feature>
<protein>
    <submittedName>
        <fullName evidence="9">C4-dicarboxylate transporter/malic acid transport protein</fullName>
    </submittedName>
</protein>
<evidence type="ECO:0000313" key="9">
    <source>
        <dbReference type="EMBL" id="VFB01703.1"/>
    </source>
</evidence>
<dbReference type="GO" id="GO:0005886">
    <property type="term" value="C:plasma membrane"/>
    <property type="evidence" value="ECO:0007669"/>
    <property type="project" value="UniProtKB-SubCell"/>
</dbReference>
<feature type="transmembrane region" description="Helical" evidence="8">
    <location>
        <begin position="57"/>
        <end position="79"/>
    </location>
</feature>
<feature type="transmembrane region" description="Helical" evidence="8">
    <location>
        <begin position="339"/>
        <end position="358"/>
    </location>
</feature>
<dbReference type="RefSeq" id="WP_130919098.1">
    <property type="nucleotide sequence ID" value="NZ_JARWRF010000025.1"/>
</dbReference>
<dbReference type="InterPro" id="IPR004695">
    <property type="entry name" value="SLAC1/Mae1/Ssu1/TehA"/>
</dbReference>
<name>A0A4U8W6W3_9NOCA</name>
<evidence type="ECO:0000256" key="6">
    <source>
        <dbReference type="ARBA" id="ARBA00022989"/>
    </source>
</evidence>
<dbReference type="PANTHER" id="PTHR31686">
    <property type="match status" value="1"/>
</dbReference>
<proteinExistence type="inferred from homology"/>
<keyword evidence="6 8" id="KW-1133">Transmembrane helix</keyword>
<dbReference type="EMBL" id="LR215973">
    <property type="protein sequence ID" value="VFB01703.1"/>
    <property type="molecule type" value="Genomic_DNA"/>
</dbReference>
<evidence type="ECO:0000256" key="5">
    <source>
        <dbReference type="ARBA" id="ARBA00022692"/>
    </source>
</evidence>
<dbReference type="PANTHER" id="PTHR31686:SF1">
    <property type="entry name" value="SULFITE EFFLUX PUMP SSU1"/>
    <property type="match status" value="1"/>
</dbReference>
<evidence type="ECO:0000256" key="1">
    <source>
        <dbReference type="ARBA" id="ARBA00004651"/>
    </source>
</evidence>
<accession>A0A4U8W6W3</accession>
<evidence type="ECO:0000256" key="3">
    <source>
        <dbReference type="ARBA" id="ARBA00022448"/>
    </source>
</evidence>
<dbReference type="CDD" id="cd09320">
    <property type="entry name" value="TDT_like_2"/>
    <property type="match status" value="1"/>
</dbReference>